<dbReference type="AlphaFoldDB" id="A0A6N2NBX5"/>
<feature type="domain" description="DUF7913" evidence="1">
    <location>
        <begin position="24"/>
        <end position="136"/>
    </location>
</feature>
<proteinExistence type="predicted"/>
<dbReference type="InterPro" id="IPR057237">
    <property type="entry name" value="DUF7915"/>
</dbReference>
<gene>
    <name evidence="3" type="ORF">SVIM_LOCUS484394</name>
</gene>
<evidence type="ECO:0000259" key="1">
    <source>
        <dbReference type="Pfam" id="PF25500"/>
    </source>
</evidence>
<dbReference type="Pfam" id="PF25500">
    <property type="entry name" value="DUF7913"/>
    <property type="match status" value="1"/>
</dbReference>
<reference evidence="3" key="1">
    <citation type="submission" date="2019-03" db="EMBL/GenBank/DDBJ databases">
        <authorList>
            <person name="Mank J."/>
            <person name="Almeida P."/>
        </authorList>
    </citation>
    <scope>NUCLEOTIDE SEQUENCE</scope>
    <source>
        <strain evidence="3">78183</strain>
    </source>
</reference>
<sequence length="650" mass="72877">MVRYKGVKASYASMTSIAMDVADACPAEDFIAVLIQYLVDPKLQRKSSDKGATSQIEQESIAKQLYAVVLLYNHRKQHPQLEFLCFENFCKIAVVVKPALLAHIRLLQRSNDTKSQTFPLLEERIMEACSISMSLDASEDDLNIEGWPISRVAVLLIDSKKENCFLQFGSITEGVWSVIEKDVDVSNDSSEEAMELAFSNLHFWLSRKRQGPLAIQNSSWWMHTSVVEYFHLLTYAEFLSDWLLREGLSNGLQVQRVGLETINVSSSDMTERPCEAEISERFHNHNSNDSENLISEINSSKQNGNDRCCMVDLTGDYDRPQEMNVDESSVSRIQNKYKRRNVSSEDQPQNYQKTNTVDRCLKDLASKKMETVEKGSTSGDNIKADIADRIISQKGAGCRGAVVANGKKNCNNMVANEDRMPLTDHAVVTCQSNSKDLDKLWTISASKDKELSRAAMTVVLSKRDKLSLQQRDIEDQIAQGDKNIETILKGGEDNLSLKIESLIEGFNHRSLRSVSQERTYEDQCLPPTVKGKRLPDIMLDLKNSCQAIMKNSVAGMQINARAIEQHFDKHITDASCNPDDLDGVCYENNWILPSYHVSSQDGGFLAAVTVKGTGFECSSEGELCPCPREARESAAKRVFAKLGNMPNMSW</sequence>
<dbReference type="PANTHER" id="PTHR33913">
    <property type="entry name" value="ALEURONE LAYER MORPHOGENESIS PROTEIN"/>
    <property type="match status" value="1"/>
</dbReference>
<protein>
    <recommendedName>
        <fullName evidence="4">DRBM domain-containing protein</fullName>
    </recommendedName>
</protein>
<organism evidence="3">
    <name type="scientific">Salix viminalis</name>
    <name type="common">Common osier</name>
    <name type="synonym">Basket willow</name>
    <dbReference type="NCBI Taxonomy" id="40686"/>
    <lineage>
        <taxon>Eukaryota</taxon>
        <taxon>Viridiplantae</taxon>
        <taxon>Streptophyta</taxon>
        <taxon>Embryophyta</taxon>
        <taxon>Tracheophyta</taxon>
        <taxon>Spermatophyta</taxon>
        <taxon>Magnoliopsida</taxon>
        <taxon>eudicotyledons</taxon>
        <taxon>Gunneridae</taxon>
        <taxon>Pentapetalae</taxon>
        <taxon>rosids</taxon>
        <taxon>fabids</taxon>
        <taxon>Malpighiales</taxon>
        <taxon>Salicaceae</taxon>
        <taxon>Saliceae</taxon>
        <taxon>Salix</taxon>
    </lineage>
</organism>
<feature type="domain" description="DUF7915" evidence="2">
    <location>
        <begin position="210"/>
        <end position="245"/>
    </location>
</feature>
<name>A0A6N2NBX5_SALVM</name>
<evidence type="ECO:0000259" key="2">
    <source>
        <dbReference type="Pfam" id="PF25502"/>
    </source>
</evidence>
<dbReference type="PANTHER" id="PTHR33913:SF1">
    <property type="entry name" value="DRBM DOMAIN-CONTAINING PROTEIN"/>
    <property type="match status" value="1"/>
</dbReference>
<dbReference type="EMBL" id="CAADRP010002211">
    <property type="protein sequence ID" value="VFU63544.1"/>
    <property type="molecule type" value="Genomic_DNA"/>
</dbReference>
<dbReference type="SUPFAM" id="SSF54768">
    <property type="entry name" value="dsRNA-binding domain-like"/>
    <property type="match status" value="1"/>
</dbReference>
<accession>A0A6N2NBX5</accession>
<dbReference type="Pfam" id="PF25502">
    <property type="entry name" value="DUF7915"/>
    <property type="match status" value="1"/>
</dbReference>
<evidence type="ECO:0000313" key="3">
    <source>
        <dbReference type="EMBL" id="VFU63544.1"/>
    </source>
</evidence>
<evidence type="ECO:0008006" key="4">
    <source>
        <dbReference type="Google" id="ProtNLM"/>
    </source>
</evidence>
<dbReference type="InterPro" id="IPR057235">
    <property type="entry name" value="DUF7913"/>
</dbReference>